<evidence type="ECO:0000313" key="1">
    <source>
        <dbReference type="EMBL" id="SDM54208.1"/>
    </source>
</evidence>
<keyword evidence="2" id="KW-1185">Reference proteome</keyword>
<proteinExistence type="predicted"/>
<accession>A0A1G9U2R9</accession>
<sequence>MVLEELKAKMQARIELAASMQKSNISDTSKRYYQGIEETARETLKIVNEHISKEYELFI</sequence>
<dbReference type="STRING" id="1121325.SAMN04515677_11464"/>
<dbReference type="RefSeq" id="WP_092727745.1">
    <property type="nucleotide sequence ID" value="NZ_FNGW01000014.1"/>
</dbReference>
<dbReference type="Proteomes" id="UP000199068">
    <property type="component" value="Unassembled WGS sequence"/>
</dbReference>
<organism evidence="1 2">
    <name type="scientific">Romboutsia lituseburensis DSM 797</name>
    <dbReference type="NCBI Taxonomy" id="1121325"/>
    <lineage>
        <taxon>Bacteria</taxon>
        <taxon>Bacillati</taxon>
        <taxon>Bacillota</taxon>
        <taxon>Clostridia</taxon>
        <taxon>Peptostreptococcales</taxon>
        <taxon>Peptostreptococcaceae</taxon>
        <taxon>Romboutsia</taxon>
    </lineage>
</organism>
<dbReference type="EMBL" id="FNGW01000014">
    <property type="protein sequence ID" value="SDM54208.1"/>
    <property type="molecule type" value="Genomic_DNA"/>
</dbReference>
<evidence type="ECO:0000313" key="2">
    <source>
        <dbReference type="Proteomes" id="UP000199068"/>
    </source>
</evidence>
<dbReference type="AlphaFoldDB" id="A0A1G9U2R9"/>
<reference evidence="1 2" key="1">
    <citation type="submission" date="2016-10" db="EMBL/GenBank/DDBJ databases">
        <authorList>
            <person name="de Groot N.N."/>
        </authorList>
    </citation>
    <scope>NUCLEOTIDE SEQUENCE [LARGE SCALE GENOMIC DNA]</scope>
    <source>
        <strain evidence="1 2">DSM 797</strain>
    </source>
</reference>
<protein>
    <submittedName>
        <fullName evidence="1">Uncharacterized protein</fullName>
    </submittedName>
</protein>
<gene>
    <name evidence="1" type="ORF">SAMN04515677_11464</name>
</gene>
<name>A0A1G9U2R9_9FIRM</name>